<sequence length="52" mass="6110">MGIIEMLTVSVAAVALLALAFTMSEKQRHLIRKEVRIEEDERDPYRNRTRHD</sequence>
<keyword evidence="2" id="KW-1185">Reference proteome</keyword>
<gene>
    <name evidence="1" type="ORF">HBJ55_05125</name>
</gene>
<evidence type="ECO:0000313" key="2">
    <source>
        <dbReference type="Proteomes" id="UP001318321"/>
    </source>
</evidence>
<evidence type="ECO:0000313" key="1">
    <source>
        <dbReference type="EMBL" id="NIC04802.1"/>
    </source>
</evidence>
<protein>
    <submittedName>
        <fullName evidence="1">Uncharacterized protein</fullName>
    </submittedName>
</protein>
<dbReference type="Proteomes" id="UP001318321">
    <property type="component" value="Unassembled WGS sequence"/>
</dbReference>
<accession>A0ABX0PRE7</accession>
<dbReference type="RefSeq" id="WP_167111698.1">
    <property type="nucleotide sequence ID" value="NZ_JAAQTO010000013.1"/>
</dbReference>
<reference evidence="1 2" key="1">
    <citation type="submission" date="2020-03" db="EMBL/GenBank/DDBJ databases">
        <title>Identification of Halomonas strains.</title>
        <authorList>
            <person name="Xiao Z."/>
            <person name="Dong F."/>
            <person name="Wang Z."/>
            <person name="Zhao J.-Y."/>
        </authorList>
    </citation>
    <scope>NUCLEOTIDE SEQUENCE [LARGE SCALE GENOMIC DNA]</scope>
    <source>
        <strain evidence="1 2">DX6</strain>
    </source>
</reference>
<comment type="caution">
    <text evidence="1">The sequence shown here is derived from an EMBL/GenBank/DDBJ whole genome shotgun (WGS) entry which is preliminary data.</text>
</comment>
<dbReference type="EMBL" id="JAAQTO010000013">
    <property type="protein sequence ID" value="NIC04802.1"/>
    <property type="molecule type" value="Genomic_DNA"/>
</dbReference>
<name>A0ABX0PRE7_9GAMM</name>
<organism evidence="1 2">
    <name type="scientific">Billgrantia bachuensis</name>
    <dbReference type="NCBI Taxonomy" id="2717286"/>
    <lineage>
        <taxon>Bacteria</taxon>
        <taxon>Pseudomonadati</taxon>
        <taxon>Pseudomonadota</taxon>
        <taxon>Gammaproteobacteria</taxon>
        <taxon>Oceanospirillales</taxon>
        <taxon>Halomonadaceae</taxon>
        <taxon>Billgrantia</taxon>
    </lineage>
</organism>
<proteinExistence type="predicted"/>